<dbReference type="PANTHER" id="PTHR13318:SF152">
    <property type="entry name" value="F-BOX_LRR-REPEAT PROTEIN 4"/>
    <property type="match status" value="1"/>
</dbReference>
<protein>
    <recommendedName>
        <fullName evidence="2">F-box domain-containing protein</fullName>
    </recommendedName>
</protein>
<dbReference type="PROSITE" id="PS50181">
    <property type="entry name" value="FBOX"/>
    <property type="match status" value="1"/>
</dbReference>
<dbReference type="CDD" id="cd09917">
    <property type="entry name" value="F-box_SF"/>
    <property type="match status" value="1"/>
</dbReference>
<dbReference type="PANTHER" id="PTHR13318">
    <property type="entry name" value="PARTNER OF PAIRED, ISOFORM B-RELATED"/>
    <property type="match status" value="1"/>
</dbReference>
<dbReference type="SMART" id="SM00367">
    <property type="entry name" value="LRR_CC"/>
    <property type="match status" value="5"/>
</dbReference>
<dbReference type="Proteomes" id="UP001233999">
    <property type="component" value="Unassembled WGS sequence"/>
</dbReference>
<dbReference type="GO" id="GO:0019005">
    <property type="term" value="C:SCF ubiquitin ligase complex"/>
    <property type="evidence" value="ECO:0007669"/>
    <property type="project" value="TreeGrafter"/>
</dbReference>
<evidence type="ECO:0000259" key="2">
    <source>
        <dbReference type="PROSITE" id="PS50181"/>
    </source>
</evidence>
<dbReference type="SUPFAM" id="SSF81383">
    <property type="entry name" value="F-box domain"/>
    <property type="match status" value="1"/>
</dbReference>
<dbReference type="SUPFAM" id="SSF52047">
    <property type="entry name" value="RNI-like"/>
    <property type="match status" value="1"/>
</dbReference>
<reference evidence="3" key="1">
    <citation type="journal article" date="2023" name="IScience">
        <title>Live-bearing cockroach genome reveals convergent evolutionary mechanisms linked to viviparity in insects and beyond.</title>
        <authorList>
            <person name="Fouks B."/>
            <person name="Harrison M.C."/>
            <person name="Mikhailova A.A."/>
            <person name="Marchal E."/>
            <person name="English S."/>
            <person name="Carruthers M."/>
            <person name="Jennings E.C."/>
            <person name="Chiamaka E.L."/>
            <person name="Frigard R.A."/>
            <person name="Pippel M."/>
            <person name="Attardo G.M."/>
            <person name="Benoit J.B."/>
            <person name="Bornberg-Bauer E."/>
            <person name="Tobe S.S."/>
        </authorList>
    </citation>
    <scope>NUCLEOTIDE SEQUENCE</scope>
    <source>
        <strain evidence="3">Stay&amp;Tobe</strain>
    </source>
</reference>
<dbReference type="EMBL" id="JASPKZ010003422">
    <property type="protein sequence ID" value="KAJ9593608.1"/>
    <property type="molecule type" value="Genomic_DNA"/>
</dbReference>
<keyword evidence="1" id="KW-0833">Ubl conjugation pathway</keyword>
<dbReference type="InterPro" id="IPR057207">
    <property type="entry name" value="FBXL15_LRR"/>
</dbReference>
<name>A0AAD8EKI2_DIPPU</name>
<evidence type="ECO:0000256" key="1">
    <source>
        <dbReference type="ARBA" id="ARBA00022786"/>
    </source>
</evidence>
<organism evidence="3 4">
    <name type="scientific">Diploptera punctata</name>
    <name type="common">Pacific beetle cockroach</name>
    <dbReference type="NCBI Taxonomy" id="6984"/>
    <lineage>
        <taxon>Eukaryota</taxon>
        <taxon>Metazoa</taxon>
        <taxon>Ecdysozoa</taxon>
        <taxon>Arthropoda</taxon>
        <taxon>Hexapoda</taxon>
        <taxon>Insecta</taxon>
        <taxon>Pterygota</taxon>
        <taxon>Neoptera</taxon>
        <taxon>Polyneoptera</taxon>
        <taxon>Dictyoptera</taxon>
        <taxon>Blattodea</taxon>
        <taxon>Blaberoidea</taxon>
        <taxon>Blaberidae</taxon>
        <taxon>Diplopterinae</taxon>
        <taxon>Diploptera</taxon>
    </lineage>
</organism>
<evidence type="ECO:0000313" key="4">
    <source>
        <dbReference type="Proteomes" id="UP001233999"/>
    </source>
</evidence>
<dbReference type="SMART" id="SM00256">
    <property type="entry name" value="FBOX"/>
    <property type="match status" value="1"/>
</dbReference>
<dbReference type="GO" id="GO:0031146">
    <property type="term" value="P:SCF-dependent proteasomal ubiquitin-dependent protein catabolic process"/>
    <property type="evidence" value="ECO:0007669"/>
    <property type="project" value="TreeGrafter"/>
</dbReference>
<dbReference type="InterPro" id="IPR036047">
    <property type="entry name" value="F-box-like_dom_sf"/>
</dbReference>
<evidence type="ECO:0000313" key="3">
    <source>
        <dbReference type="EMBL" id="KAJ9593608.1"/>
    </source>
</evidence>
<dbReference type="Pfam" id="PF25372">
    <property type="entry name" value="DUF7885"/>
    <property type="match status" value="1"/>
</dbReference>
<accession>A0AAD8EKI2</accession>
<feature type="domain" description="F-box" evidence="2">
    <location>
        <begin position="258"/>
        <end position="304"/>
    </location>
</feature>
<proteinExistence type="predicted"/>
<dbReference type="AlphaFoldDB" id="A0AAD8EKI2"/>
<dbReference type="InterPro" id="IPR032675">
    <property type="entry name" value="LRR_dom_sf"/>
</dbReference>
<reference evidence="3" key="2">
    <citation type="submission" date="2023-05" db="EMBL/GenBank/DDBJ databases">
        <authorList>
            <person name="Fouks B."/>
        </authorList>
    </citation>
    <scope>NUCLEOTIDE SEQUENCE</scope>
    <source>
        <strain evidence="3">Stay&amp;Tobe</strain>
        <tissue evidence="3">Testes</tissue>
    </source>
</reference>
<dbReference type="Pfam" id="PF12937">
    <property type="entry name" value="F-box-like"/>
    <property type="match status" value="1"/>
</dbReference>
<dbReference type="Gene3D" id="1.20.1280.50">
    <property type="match status" value="1"/>
</dbReference>
<keyword evidence="4" id="KW-1185">Reference proteome</keyword>
<gene>
    <name evidence="3" type="ORF">L9F63_014847</name>
</gene>
<dbReference type="InterPro" id="IPR006553">
    <property type="entry name" value="Leu-rich_rpt_Cys-con_subtyp"/>
</dbReference>
<sequence>MVDMNNFAIIDISNSEENEIVFIEQFVHDVVGFSSQYGSDISISYTAYNITGKPSKFPDYGDFPQAFVMRTYGNWWNQAPSRTPQFMPQSLGKIVSQDFIDLQFEEVVYPFRVSVYETYNPGSVVRIWAATFCNEWKLLWEGEPQKVGHTPRVFSPVIRTIDKPTKLLRLEFDHSQLEYYTELDAVLLVGTKEPIEPSFSNNSNVLNNVGQLTSQILQLNIHNIPPQVDIPNSIMSFLEEELPLLLKETSCSTPSTATDGFHCLPDETVLKIFGYLSLQSLCTCAQVSRRFRDLATDPLLYTELNLKVYWPCITNKSLHYLTRRCQYLHKLDMSWCGDFMRITSDNFVDFIEQCGVHLTHLRLNSCKFVDNTCIIKVAEQWEATTQLGLRNCQNIAEYGYSHLARLRNLEYLDLYRTMIEIRSLKSILKSSSQLKHINMGSCVHISSMDEIAQMLAVYNKELVSVDFWKTYSLTPVGVKALRKCRKLEEVDLGWCLGVGAPGDSLYSLATGCPCLRKLFLAALRGITDRDLEPFIEHCPLLEQVDLLGVRSITSDICVKFLTRCPKLRLLDVSFCDQVQDTEVAYWRMVFPHVSVKRSFQHDIVP</sequence>
<comment type="caution">
    <text evidence="3">The sequence shown here is derived from an EMBL/GenBank/DDBJ whole genome shotgun (WGS) entry which is preliminary data.</text>
</comment>
<dbReference type="Gene3D" id="3.80.10.10">
    <property type="entry name" value="Ribonuclease Inhibitor"/>
    <property type="match status" value="2"/>
</dbReference>
<dbReference type="InterPro" id="IPR001810">
    <property type="entry name" value="F-box_dom"/>
</dbReference>